<protein>
    <recommendedName>
        <fullName evidence="4">Nucleoside diphosphate kinase</fullName>
        <ecNumber evidence="3">2.7.4.6</ecNumber>
    </recommendedName>
</protein>
<evidence type="ECO:0000256" key="10">
    <source>
        <dbReference type="ARBA" id="ARBA00022840"/>
    </source>
</evidence>
<dbReference type="HOGENOM" id="CLU_060216_6_3_10"/>
<evidence type="ECO:0000313" key="16">
    <source>
        <dbReference type="EMBL" id="EGJ99936.1"/>
    </source>
</evidence>
<feature type="binding site" evidence="13">
    <location>
        <position position="102"/>
    </location>
    <ligand>
        <name>ATP</name>
        <dbReference type="ChEBI" id="CHEBI:30616"/>
    </ligand>
</feature>
<evidence type="ECO:0000259" key="15">
    <source>
        <dbReference type="SMART" id="SM00562"/>
    </source>
</evidence>
<evidence type="ECO:0000313" key="17">
    <source>
        <dbReference type="Proteomes" id="UP000004913"/>
    </source>
</evidence>
<dbReference type="OrthoDB" id="9801161at2"/>
<organism evidence="16 17">
    <name type="scientific">Dysgonomonas gadei ATCC BAA-286</name>
    <dbReference type="NCBI Taxonomy" id="742766"/>
    <lineage>
        <taxon>Bacteria</taxon>
        <taxon>Pseudomonadati</taxon>
        <taxon>Bacteroidota</taxon>
        <taxon>Bacteroidia</taxon>
        <taxon>Bacteroidales</taxon>
        <taxon>Dysgonomonadaceae</taxon>
        <taxon>Dysgonomonas</taxon>
    </lineage>
</organism>
<evidence type="ECO:0000256" key="7">
    <source>
        <dbReference type="ARBA" id="ARBA00022723"/>
    </source>
</evidence>
<evidence type="ECO:0000256" key="11">
    <source>
        <dbReference type="ARBA" id="ARBA00022842"/>
    </source>
</evidence>
<keyword evidence="6" id="KW-0808">Transferase</keyword>
<dbReference type="GO" id="GO:0006183">
    <property type="term" value="P:GTP biosynthetic process"/>
    <property type="evidence" value="ECO:0007669"/>
    <property type="project" value="InterPro"/>
</dbReference>
<dbReference type="NCBIfam" id="NF001908">
    <property type="entry name" value="PRK00668.1"/>
    <property type="match status" value="1"/>
</dbReference>
<evidence type="ECO:0000256" key="14">
    <source>
        <dbReference type="RuleBase" id="RU004011"/>
    </source>
</evidence>
<feature type="binding site" evidence="13">
    <location>
        <position position="85"/>
    </location>
    <ligand>
        <name>ATP</name>
        <dbReference type="ChEBI" id="CHEBI:30616"/>
    </ligand>
</feature>
<dbReference type="InterPro" id="IPR036850">
    <property type="entry name" value="NDK-like_dom_sf"/>
</dbReference>
<reference evidence="16 17" key="1">
    <citation type="submission" date="2011-04" db="EMBL/GenBank/DDBJ databases">
        <title>The Genome Sequence of Dysgonomonas gadei ATCC BAA-286.</title>
        <authorList>
            <consortium name="The Broad Institute Genome Sequencing Platform"/>
            <person name="Earl A."/>
            <person name="Ward D."/>
            <person name="Feldgarden M."/>
            <person name="Gevers D."/>
            <person name="Pudlo N."/>
            <person name="Martens E."/>
            <person name="Allen-Vercoe E."/>
            <person name="Young S.K."/>
            <person name="Zeng Q."/>
            <person name="Gargeya S."/>
            <person name="Fitzgerald M."/>
            <person name="Haas B."/>
            <person name="Abouelleil A."/>
            <person name="Alvarado L."/>
            <person name="Arachchi H.M."/>
            <person name="Berlin A."/>
            <person name="Brown A."/>
            <person name="Chapman S.B."/>
            <person name="Chen Z."/>
            <person name="Dunbar C."/>
            <person name="Freedman E."/>
            <person name="Gearin G."/>
            <person name="Gellesch M."/>
            <person name="Goldberg J."/>
            <person name="Griggs A."/>
            <person name="Gujja S."/>
            <person name="Heiman D."/>
            <person name="Howarth C."/>
            <person name="Larson L."/>
            <person name="Lui A."/>
            <person name="MacDonald P.J.P."/>
            <person name="Mehta T."/>
            <person name="Montmayeur A."/>
            <person name="Murphy C."/>
            <person name="Neiman D."/>
            <person name="Pearson M."/>
            <person name="Priest M."/>
            <person name="Roberts A."/>
            <person name="Saif S."/>
            <person name="Shea T."/>
            <person name="Shenoy N."/>
            <person name="Sisk P."/>
            <person name="Stolte C."/>
            <person name="Sykes S."/>
            <person name="Yandava C."/>
            <person name="Wortman J."/>
            <person name="Nusbaum C."/>
            <person name="Birren B."/>
        </authorList>
    </citation>
    <scope>NUCLEOTIDE SEQUENCE [LARGE SCALE GENOMIC DNA]</scope>
    <source>
        <strain evidence="16 17">ATCC BAA-286</strain>
    </source>
</reference>
<sequence length="153" mass="17244">MEKTLVILKPSCVQRALMGEVISRFEKKGLRLAGMKMMQLTDTILNEHYAHLKERPFFQRVKDSMQICPVVVQCWEGIDAAKVVRSLIGVTNGREAAAGTVRGDFSVSAQENIVHASDSAESARIELKRFFADNEIFDYKLSTYAHLYACDEI</sequence>
<gene>
    <name evidence="16" type="ORF">HMPREF9455_03809</name>
</gene>
<evidence type="ECO:0000256" key="3">
    <source>
        <dbReference type="ARBA" id="ARBA00012966"/>
    </source>
</evidence>
<dbReference type="GO" id="GO:0046872">
    <property type="term" value="F:metal ion binding"/>
    <property type="evidence" value="ECO:0007669"/>
    <property type="project" value="UniProtKB-KW"/>
</dbReference>
<dbReference type="AlphaFoldDB" id="F5J392"/>
<evidence type="ECO:0000256" key="1">
    <source>
        <dbReference type="ARBA" id="ARBA00001946"/>
    </source>
</evidence>
<dbReference type="RefSeq" id="WP_006801340.1">
    <property type="nucleotide sequence ID" value="NZ_GL891991.1"/>
</dbReference>
<evidence type="ECO:0000256" key="6">
    <source>
        <dbReference type="ARBA" id="ARBA00022679"/>
    </source>
</evidence>
<dbReference type="GO" id="GO:0004550">
    <property type="term" value="F:nucleoside diphosphate kinase activity"/>
    <property type="evidence" value="ECO:0007669"/>
    <property type="project" value="UniProtKB-EC"/>
</dbReference>
<evidence type="ECO:0000256" key="4">
    <source>
        <dbReference type="ARBA" id="ARBA00017632"/>
    </source>
</evidence>
<accession>F5J392</accession>
<dbReference type="STRING" id="742766.HMPREF9455_03809"/>
<keyword evidence="11" id="KW-0460">Magnesium</keyword>
<dbReference type="GO" id="GO:0006241">
    <property type="term" value="P:CTP biosynthetic process"/>
    <property type="evidence" value="ECO:0007669"/>
    <property type="project" value="InterPro"/>
</dbReference>
<dbReference type="PANTHER" id="PTHR11349">
    <property type="entry name" value="NUCLEOSIDE DIPHOSPHATE KINASE"/>
    <property type="match status" value="1"/>
</dbReference>
<evidence type="ECO:0000256" key="5">
    <source>
        <dbReference type="ARBA" id="ARBA00022553"/>
    </source>
</evidence>
<dbReference type="CDD" id="cd04413">
    <property type="entry name" value="NDPk_I"/>
    <property type="match status" value="1"/>
</dbReference>
<dbReference type="EC" id="2.7.4.6" evidence="3"/>
<feature type="binding site" evidence="13">
    <location>
        <position position="57"/>
    </location>
    <ligand>
        <name>ATP</name>
        <dbReference type="ChEBI" id="CHEBI:30616"/>
    </ligand>
</feature>
<name>F5J392_9BACT</name>
<dbReference type="PRINTS" id="PR01243">
    <property type="entry name" value="NUCDPKINASE"/>
</dbReference>
<feature type="binding site" evidence="13">
    <location>
        <position position="112"/>
    </location>
    <ligand>
        <name>ATP</name>
        <dbReference type="ChEBI" id="CHEBI:30616"/>
    </ligand>
</feature>
<keyword evidence="9 16" id="KW-0418">Kinase</keyword>
<dbReference type="GO" id="GO:0005524">
    <property type="term" value="F:ATP binding"/>
    <property type="evidence" value="ECO:0007669"/>
    <property type="project" value="UniProtKB-KW"/>
</dbReference>
<proteinExistence type="inferred from homology"/>
<dbReference type="eggNOG" id="COG0105">
    <property type="taxonomic scope" value="Bacteria"/>
</dbReference>
<evidence type="ECO:0000256" key="9">
    <source>
        <dbReference type="ARBA" id="ARBA00022777"/>
    </source>
</evidence>
<keyword evidence="7" id="KW-0479">Metal-binding</keyword>
<dbReference type="SUPFAM" id="SSF54919">
    <property type="entry name" value="Nucleoside diphosphate kinase, NDK"/>
    <property type="match status" value="1"/>
</dbReference>
<dbReference type="GO" id="GO:0006228">
    <property type="term" value="P:UTP biosynthetic process"/>
    <property type="evidence" value="ECO:0007669"/>
    <property type="project" value="InterPro"/>
</dbReference>
<evidence type="ECO:0000256" key="13">
    <source>
        <dbReference type="PROSITE-ProRule" id="PRU00706"/>
    </source>
</evidence>
<feature type="active site" description="Pros-phosphohistidine intermediate" evidence="13">
    <location>
        <position position="115"/>
    </location>
</feature>
<dbReference type="Pfam" id="PF00334">
    <property type="entry name" value="NDK"/>
    <property type="match status" value="1"/>
</dbReference>
<comment type="similarity">
    <text evidence="2 13 14">Belongs to the NDK family.</text>
</comment>
<dbReference type="EMBL" id="ADLV01000049">
    <property type="protein sequence ID" value="EGJ99936.1"/>
    <property type="molecule type" value="Genomic_DNA"/>
</dbReference>
<keyword evidence="17" id="KW-1185">Reference proteome</keyword>
<comment type="cofactor">
    <cofactor evidence="1">
        <name>Mg(2+)</name>
        <dbReference type="ChEBI" id="CHEBI:18420"/>
    </cofactor>
</comment>
<dbReference type="PROSITE" id="PS51374">
    <property type="entry name" value="NDPK_LIKE"/>
    <property type="match status" value="1"/>
</dbReference>
<keyword evidence="12" id="KW-0546">Nucleotide metabolism</keyword>
<dbReference type="Proteomes" id="UP000004913">
    <property type="component" value="Unassembled WGS sequence"/>
</dbReference>
<dbReference type="InterPro" id="IPR001564">
    <property type="entry name" value="Nucleoside_diP_kinase"/>
</dbReference>
<comment type="caution">
    <text evidence="16">The sequence shown here is derived from an EMBL/GenBank/DDBJ whole genome shotgun (WGS) entry which is preliminary data.</text>
</comment>
<keyword evidence="5" id="KW-0597">Phosphoprotein</keyword>
<feature type="domain" description="Nucleoside diphosphate kinase-like" evidence="15">
    <location>
        <begin position="1"/>
        <end position="138"/>
    </location>
</feature>
<dbReference type="FunFam" id="3.30.70.141:FF:000003">
    <property type="entry name" value="Nucleoside diphosphate kinase"/>
    <property type="match status" value="1"/>
</dbReference>
<feature type="binding site" evidence="13">
    <location>
        <position position="9"/>
    </location>
    <ligand>
        <name>ATP</name>
        <dbReference type="ChEBI" id="CHEBI:30616"/>
    </ligand>
</feature>
<dbReference type="InterPro" id="IPR034907">
    <property type="entry name" value="NDK-like_dom"/>
</dbReference>
<evidence type="ECO:0000256" key="2">
    <source>
        <dbReference type="ARBA" id="ARBA00008142"/>
    </source>
</evidence>
<keyword evidence="10" id="KW-0067">ATP-binding</keyword>
<dbReference type="SMART" id="SM00562">
    <property type="entry name" value="NDK"/>
    <property type="match status" value="1"/>
</dbReference>
<keyword evidence="8" id="KW-0547">Nucleotide-binding</keyword>
<feature type="binding site" evidence="13">
    <location>
        <position position="91"/>
    </location>
    <ligand>
        <name>ATP</name>
        <dbReference type="ChEBI" id="CHEBI:30616"/>
    </ligand>
</feature>
<evidence type="ECO:0000256" key="8">
    <source>
        <dbReference type="ARBA" id="ARBA00022741"/>
    </source>
</evidence>
<dbReference type="Gene3D" id="3.30.70.141">
    <property type="entry name" value="Nucleoside diphosphate kinase-like domain"/>
    <property type="match status" value="1"/>
</dbReference>
<evidence type="ECO:0000256" key="12">
    <source>
        <dbReference type="ARBA" id="ARBA00023080"/>
    </source>
</evidence>